<accession>A0A4U6VYL3</accession>
<reference evidence="1" key="1">
    <citation type="submission" date="2019-03" db="EMBL/GenBank/DDBJ databases">
        <title>WGS assembly of Setaria viridis.</title>
        <authorList>
            <person name="Huang P."/>
            <person name="Jenkins J."/>
            <person name="Grimwood J."/>
            <person name="Barry K."/>
            <person name="Healey A."/>
            <person name="Mamidi S."/>
            <person name="Sreedasyam A."/>
            <person name="Shu S."/>
            <person name="Feldman M."/>
            <person name="Wu J."/>
            <person name="Yu Y."/>
            <person name="Chen C."/>
            <person name="Johnson J."/>
            <person name="Rokhsar D."/>
            <person name="Baxter I."/>
            <person name="Schmutz J."/>
            <person name="Brutnell T."/>
            <person name="Kellogg E."/>
        </authorList>
    </citation>
    <scope>NUCLEOTIDE SEQUENCE [LARGE SCALE GENOMIC DNA]</scope>
</reference>
<dbReference type="Gramene" id="TKW34295">
    <property type="protein sequence ID" value="TKW34295"/>
    <property type="gene ID" value="SEVIR_2G297100v2"/>
</dbReference>
<dbReference type="Proteomes" id="UP000298652">
    <property type="component" value="Chromosome 2"/>
</dbReference>
<dbReference type="AlphaFoldDB" id="A0A4U6VYL3"/>
<name>A0A4U6VYL3_SETVI</name>
<proteinExistence type="predicted"/>
<dbReference type="EMBL" id="CM016553">
    <property type="protein sequence ID" value="TKW34295.1"/>
    <property type="molecule type" value="Genomic_DNA"/>
</dbReference>
<gene>
    <name evidence="1" type="ORF">SEVIR_2G297100v2</name>
</gene>
<keyword evidence="2" id="KW-1185">Reference proteome</keyword>
<organism evidence="1 2">
    <name type="scientific">Setaria viridis</name>
    <name type="common">Green bristlegrass</name>
    <name type="synonym">Setaria italica subsp. viridis</name>
    <dbReference type="NCBI Taxonomy" id="4556"/>
    <lineage>
        <taxon>Eukaryota</taxon>
        <taxon>Viridiplantae</taxon>
        <taxon>Streptophyta</taxon>
        <taxon>Embryophyta</taxon>
        <taxon>Tracheophyta</taxon>
        <taxon>Spermatophyta</taxon>
        <taxon>Magnoliopsida</taxon>
        <taxon>Liliopsida</taxon>
        <taxon>Poales</taxon>
        <taxon>Poaceae</taxon>
        <taxon>PACMAD clade</taxon>
        <taxon>Panicoideae</taxon>
        <taxon>Panicodae</taxon>
        <taxon>Paniceae</taxon>
        <taxon>Cenchrinae</taxon>
        <taxon>Setaria</taxon>
    </lineage>
</organism>
<evidence type="ECO:0000313" key="2">
    <source>
        <dbReference type="Proteomes" id="UP000298652"/>
    </source>
</evidence>
<protein>
    <submittedName>
        <fullName evidence="1">Uncharacterized protein</fullName>
    </submittedName>
</protein>
<sequence>MRRRRHPFSPRHHSPDLTRRVTVVCWRVVPARWRASDGGEGGNVRRCRTPPHFHRTPWAGEGSRKQRTSGRFVWGCLTEEDANKLREGNQDWFTFPNQVVGSSPHNIWLQTKTINHVLV</sequence>
<evidence type="ECO:0000313" key="1">
    <source>
        <dbReference type="EMBL" id="TKW34295.1"/>
    </source>
</evidence>